<evidence type="ECO:0000313" key="2">
    <source>
        <dbReference type="EMBL" id="TKW21067.1"/>
    </source>
</evidence>
<protein>
    <submittedName>
        <fullName evidence="2">Uncharacterized protein</fullName>
    </submittedName>
</protein>
<sequence length="138" mass="14819">MASAFSELGPALSFVTNLACWWRAAALGPGSWRRTAAFRPRRCESRVEGASMGWRRSPDVGFGGRLVRGGAGGSRRRWGGARAGGGKGGYGGWNPRRQEPRRRTRGVRGVEEAARQACTAVISRWWSGGGGVGELKMV</sequence>
<reference evidence="2" key="1">
    <citation type="submission" date="2019-03" db="EMBL/GenBank/DDBJ databases">
        <title>WGS assembly of Setaria viridis.</title>
        <authorList>
            <person name="Huang P."/>
            <person name="Jenkins J."/>
            <person name="Grimwood J."/>
            <person name="Barry K."/>
            <person name="Healey A."/>
            <person name="Mamidi S."/>
            <person name="Sreedasyam A."/>
            <person name="Shu S."/>
            <person name="Feldman M."/>
            <person name="Wu J."/>
            <person name="Yu Y."/>
            <person name="Chen C."/>
            <person name="Johnson J."/>
            <person name="Rokhsar D."/>
            <person name="Baxter I."/>
            <person name="Schmutz J."/>
            <person name="Brutnell T."/>
            <person name="Kellogg E."/>
        </authorList>
    </citation>
    <scope>NUCLEOTIDE SEQUENCE [LARGE SCALE GENOMIC DNA]</scope>
</reference>
<evidence type="ECO:0000313" key="3">
    <source>
        <dbReference type="Proteomes" id="UP000298652"/>
    </source>
</evidence>
<accession>A0A4U6VAW0</accession>
<dbReference type="AlphaFoldDB" id="A0A4U6VAW0"/>
<dbReference type="Proteomes" id="UP000298652">
    <property type="component" value="Chromosome 4"/>
</dbReference>
<dbReference type="EMBL" id="CM016555">
    <property type="protein sequence ID" value="TKW21067.1"/>
    <property type="molecule type" value="Genomic_DNA"/>
</dbReference>
<gene>
    <name evidence="2" type="ORF">SEVIR_4G186400v2</name>
</gene>
<keyword evidence="3" id="KW-1185">Reference proteome</keyword>
<feature type="region of interest" description="Disordered" evidence="1">
    <location>
        <begin position="70"/>
        <end position="110"/>
    </location>
</feature>
<evidence type="ECO:0000256" key="1">
    <source>
        <dbReference type="SAM" id="MobiDB-lite"/>
    </source>
</evidence>
<name>A0A4U6VAW0_SETVI</name>
<dbReference type="Gramene" id="TKW21067">
    <property type="protein sequence ID" value="TKW21067"/>
    <property type="gene ID" value="SEVIR_4G186400v2"/>
</dbReference>
<organism evidence="2 3">
    <name type="scientific">Setaria viridis</name>
    <name type="common">Green bristlegrass</name>
    <name type="synonym">Setaria italica subsp. viridis</name>
    <dbReference type="NCBI Taxonomy" id="4556"/>
    <lineage>
        <taxon>Eukaryota</taxon>
        <taxon>Viridiplantae</taxon>
        <taxon>Streptophyta</taxon>
        <taxon>Embryophyta</taxon>
        <taxon>Tracheophyta</taxon>
        <taxon>Spermatophyta</taxon>
        <taxon>Magnoliopsida</taxon>
        <taxon>Liliopsida</taxon>
        <taxon>Poales</taxon>
        <taxon>Poaceae</taxon>
        <taxon>PACMAD clade</taxon>
        <taxon>Panicoideae</taxon>
        <taxon>Panicodae</taxon>
        <taxon>Paniceae</taxon>
        <taxon>Cenchrinae</taxon>
        <taxon>Setaria</taxon>
    </lineage>
</organism>
<feature type="compositionally biased region" description="Gly residues" evidence="1">
    <location>
        <begin position="81"/>
        <end position="92"/>
    </location>
</feature>
<proteinExistence type="predicted"/>